<keyword evidence="3" id="KW-1185">Reference proteome</keyword>
<organism evidence="2 3">
    <name type="scientific">Cetraspora pellucida</name>
    <dbReference type="NCBI Taxonomy" id="1433469"/>
    <lineage>
        <taxon>Eukaryota</taxon>
        <taxon>Fungi</taxon>
        <taxon>Fungi incertae sedis</taxon>
        <taxon>Mucoromycota</taxon>
        <taxon>Glomeromycotina</taxon>
        <taxon>Glomeromycetes</taxon>
        <taxon>Diversisporales</taxon>
        <taxon>Gigasporaceae</taxon>
        <taxon>Cetraspora</taxon>
    </lineage>
</organism>
<feature type="region of interest" description="Disordered" evidence="1">
    <location>
        <begin position="1"/>
        <end position="20"/>
    </location>
</feature>
<evidence type="ECO:0000313" key="3">
    <source>
        <dbReference type="Proteomes" id="UP000789759"/>
    </source>
</evidence>
<evidence type="ECO:0000313" key="2">
    <source>
        <dbReference type="EMBL" id="CAG8693868.1"/>
    </source>
</evidence>
<dbReference type="Proteomes" id="UP000789759">
    <property type="component" value="Unassembled WGS sequence"/>
</dbReference>
<name>A0A9N9HL50_9GLOM</name>
<evidence type="ECO:0000256" key="1">
    <source>
        <dbReference type="SAM" id="MobiDB-lite"/>
    </source>
</evidence>
<proteinExistence type="predicted"/>
<accession>A0A9N9HL50</accession>
<dbReference type="EMBL" id="CAJVQA010010168">
    <property type="protein sequence ID" value="CAG8693868.1"/>
    <property type="molecule type" value="Genomic_DNA"/>
</dbReference>
<sequence>MSKGDGCKKKYKRQKHKESSFKPLKAFKVIKTSDQNSDMIVDSEDQSDISNKEATNKIEIEATEAIAEFDVGDLKRLKGKFEISLS</sequence>
<gene>
    <name evidence="2" type="ORF">CPELLU_LOCUS11452</name>
</gene>
<dbReference type="AlphaFoldDB" id="A0A9N9HL50"/>
<reference evidence="2" key="1">
    <citation type="submission" date="2021-06" db="EMBL/GenBank/DDBJ databases">
        <authorList>
            <person name="Kallberg Y."/>
            <person name="Tangrot J."/>
            <person name="Rosling A."/>
        </authorList>
    </citation>
    <scope>NUCLEOTIDE SEQUENCE</scope>
    <source>
        <strain evidence="2">FL966</strain>
    </source>
</reference>
<comment type="caution">
    <text evidence="2">The sequence shown here is derived from an EMBL/GenBank/DDBJ whole genome shotgun (WGS) entry which is preliminary data.</text>
</comment>
<protein>
    <submittedName>
        <fullName evidence="2">22834_t:CDS:1</fullName>
    </submittedName>
</protein>